<dbReference type="InterPro" id="IPR036047">
    <property type="entry name" value="F-box-like_dom_sf"/>
</dbReference>
<accession>A0A1S2Y3X9</accession>
<dbReference type="SUPFAM" id="SSF52047">
    <property type="entry name" value="RNI-like"/>
    <property type="match status" value="1"/>
</dbReference>
<dbReference type="InterPro" id="IPR032675">
    <property type="entry name" value="LRR_dom_sf"/>
</dbReference>
<dbReference type="SUPFAM" id="SSF81383">
    <property type="entry name" value="F-box domain"/>
    <property type="match status" value="1"/>
</dbReference>
<dbReference type="RefSeq" id="XP_004498433.1">
    <property type="nucleotide sequence ID" value="XM_004498376.2"/>
</dbReference>
<dbReference type="PaxDb" id="3827-XP_004498433.1"/>
<evidence type="ECO:0000313" key="2">
    <source>
        <dbReference type="Proteomes" id="UP000087171"/>
    </source>
</evidence>
<dbReference type="Proteomes" id="UP000087171">
    <property type="component" value="Chromosome Ca4"/>
</dbReference>
<dbReference type="SMART" id="SM00256">
    <property type="entry name" value="FBOX"/>
    <property type="match status" value="1"/>
</dbReference>
<dbReference type="PANTHER" id="PTHR38926:SF10">
    <property type="entry name" value="F-BOX DOMAIN-CONTAINING PROTEIN"/>
    <property type="match status" value="1"/>
</dbReference>
<dbReference type="Gene3D" id="3.80.10.10">
    <property type="entry name" value="Ribonuclease Inhibitor"/>
    <property type="match status" value="1"/>
</dbReference>
<organism evidence="2 3">
    <name type="scientific">Cicer arietinum</name>
    <name type="common">Chickpea</name>
    <name type="synonym">Garbanzo</name>
    <dbReference type="NCBI Taxonomy" id="3827"/>
    <lineage>
        <taxon>Eukaryota</taxon>
        <taxon>Viridiplantae</taxon>
        <taxon>Streptophyta</taxon>
        <taxon>Embryophyta</taxon>
        <taxon>Tracheophyta</taxon>
        <taxon>Spermatophyta</taxon>
        <taxon>Magnoliopsida</taxon>
        <taxon>eudicotyledons</taxon>
        <taxon>Gunneridae</taxon>
        <taxon>Pentapetalae</taxon>
        <taxon>rosids</taxon>
        <taxon>fabids</taxon>
        <taxon>Fabales</taxon>
        <taxon>Fabaceae</taxon>
        <taxon>Papilionoideae</taxon>
        <taxon>50 kb inversion clade</taxon>
        <taxon>NPAAA clade</taxon>
        <taxon>Hologalegina</taxon>
        <taxon>IRL clade</taxon>
        <taxon>Cicereae</taxon>
        <taxon>Cicer</taxon>
    </lineage>
</organism>
<sequence length="304" mass="35093">MTKRNSGSASGLSIEHLYYDILLRIFMNLNVVELSIVSMVSKSWNHISRDPLLWAKLDLSRVSSNAFNIPSVPEAWSDTNSSNKLTTLLKYALSLSNYNTTCIVFNYFIYLTDLHLVFVAERTPNLKRLVLPFSGKLSSVGVKTAMKSWKNLQSITITNIVKSRTIFSAIHKYSQNIIELKFACNFEICQGEFLVKYTPNLRALSLRNVMVNLRALLKVLNSLEKLEEVNICHSLIWDRVNGKVESYIIHDVRDRLNLSCLQKLIFCQRNRCLKCKNEINISRSQPYVHFENLWRQDEIRSLGH</sequence>
<gene>
    <name evidence="3" type="primary">LOC101490925</name>
</gene>
<proteinExistence type="predicted"/>
<dbReference type="AlphaFoldDB" id="A0A1S2Y3X9"/>
<name>A0A1S2Y3X9_CICAR</name>
<dbReference type="eggNOG" id="KOG1947">
    <property type="taxonomic scope" value="Eukaryota"/>
</dbReference>
<dbReference type="GeneID" id="101490925"/>
<dbReference type="PROSITE" id="PS50181">
    <property type="entry name" value="FBOX"/>
    <property type="match status" value="1"/>
</dbReference>
<reference evidence="2" key="1">
    <citation type="journal article" date="2013" name="Nat. Biotechnol.">
        <title>Draft genome sequence of chickpea (Cicer arietinum) provides a resource for trait improvement.</title>
        <authorList>
            <person name="Varshney R.K."/>
            <person name="Song C."/>
            <person name="Saxena R.K."/>
            <person name="Azam S."/>
            <person name="Yu S."/>
            <person name="Sharpe A.G."/>
            <person name="Cannon S."/>
            <person name="Baek J."/>
            <person name="Rosen B.D."/>
            <person name="Tar'an B."/>
            <person name="Millan T."/>
            <person name="Zhang X."/>
            <person name="Ramsay L.D."/>
            <person name="Iwata A."/>
            <person name="Wang Y."/>
            <person name="Nelson W."/>
            <person name="Farmer A.D."/>
            <person name="Gaur P.M."/>
            <person name="Soderlund C."/>
            <person name="Penmetsa R.V."/>
            <person name="Xu C."/>
            <person name="Bharti A.K."/>
            <person name="He W."/>
            <person name="Winter P."/>
            <person name="Zhao S."/>
            <person name="Hane J.K."/>
            <person name="Carrasquilla-Garcia N."/>
            <person name="Condie J.A."/>
            <person name="Upadhyaya H.D."/>
            <person name="Luo M.C."/>
            <person name="Thudi M."/>
            <person name="Gowda C.L."/>
            <person name="Singh N.P."/>
            <person name="Lichtenzveig J."/>
            <person name="Gali K.K."/>
            <person name="Rubio J."/>
            <person name="Nadarajan N."/>
            <person name="Dolezel J."/>
            <person name="Bansal K.C."/>
            <person name="Xu X."/>
            <person name="Edwards D."/>
            <person name="Zhang G."/>
            <person name="Kahl G."/>
            <person name="Gil J."/>
            <person name="Singh K.B."/>
            <person name="Datta S.K."/>
            <person name="Jackson S.A."/>
            <person name="Wang J."/>
            <person name="Cook D.R."/>
        </authorList>
    </citation>
    <scope>NUCLEOTIDE SEQUENCE [LARGE SCALE GENOMIC DNA]</scope>
    <source>
        <strain evidence="2">cv. CDC Frontier</strain>
    </source>
</reference>
<dbReference type="STRING" id="3827.A0A1S2Y3X9"/>
<reference evidence="3" key="2">
    <citation type="submission" date="2025-08" db="UniProtKB">
        <authorList>
            <consortium name="RefSeq"/>
        </authorList>
    </citation>
    <scope>IDENTIFICATION</scope>
    <source>
        <tissue evidence="3">Etiolated seedlings</tissue>
    </source>
</reference>
<evidence type="ECO:0000313" key="3">
    <source>
        <dbReference type="RefSeq" id="XP_004498433.1"/>
    </source>
</evidence>
<feature type="domain" description="F-box" evidence="1">
    <location>
        <begin position="11"/>
        <end position="57"/>
    </location>
</feature>
<keyword evidence="2" id="KW-1185">Reference proteome</keyword>
<dbReference type="KEGG" id="cam:101490925"/>
<protein>
    <submittedName>
        <fullName evidence="3">F-box/LRR-repeat protein At3g48880-like</fullName>
    </submittedName>
</protein>
<dbReference type="PANTHER" id="PTHR38926">
    <property type="entry name" value="F-BOX DOMAIN CONTAINING PROTEIN, EXPRESSED"/>
    <property type="match status" value="1"/>
</dbReference>
<evidence type="ECO:0000259" key="1">
    <source>
        <dbReference type="PROSITE" id="PS50181"/>
    </source>
</evidence>
<dbReference type="OrthoDB" id="957465at2759"/>
<dbReference type="Pfam" id="PF12937">
    <property type="entry name" value="F-box-like"/>
    <property type="match status" value="1"/>
</dbReference>
<dbReference type="InterPro" id="IPR001810">
    <property type="entry name" value="F-box_dom"/>
</dbReference>